<keyword evidence="1" id="KW-0472">Membrane</keyword>
<name>A0ABS9P473_9GAMM</name>
<dbReference type="EMBL" id="JABFUC010000002">
    <property type="protein sequence ID" value="MCG6656575.1"/>
    <property type="molecule type" value="Genomic_DNA"/>
</dbReference>
<protein>
    <submittedName>
        <fullName evidence="2">Uncharacterized protein</fullName>
    </submittedName>
</protein>
<keyword evidence="3" id="KW-1185">Reference proteome</keyword>
<dbReference type="Proteomes" id="UP000814385">
    <property type="component" value="Unassembled WGS sequence"/>
</dbReference>
<proteinExistence type="predicted"/>
<organism evidence="2 3">
    <name type="scientific">Billgrantia campisalis</name>
    <dbReference type="NCBI Taxonomy" id="74661"/>
    <lineage>
        <taxon>Bacteria</taxon>
        <taxon>Pseudomonadati</taxon>
        <taxon>Pseudomonadota</taxon>
        <taxon>Gammaproteobacteria</taxon>
        <taxon>Oceanospirillales</taxon>
        <taxon>Halomonadaceae</taxon>
        <taxon>Billgrantia</taxon>
    </lineage>
</organism>
<evidence type="ECO:0000256" key="1">
    <source>
        <dbReference type="SAM" id="Phobius"/>
    </source>
</evidence>
<comment type="caution">
    <text evidence="2">The sequence shown here is derived from an EMBL/GenBank/DDBJ whole genome shotgun (WGS) entry which is preliminary data.</text>
</comment>
<reference evidence="2 3" key="1">
    <citation type="submission" date="2020-05" db="EMBL/GenBank/DDBJ databases">
        <title>Comparative genomic analysis of denitrifying bacteria from Halomonas genus.</title>
        <authorList>
            <person name="Wang L."/>
            <person name="Shao Z."/>
        </authorList>
    </citation>
    <scope>NUCLEOTIDE SEQUENCE [LARGE SCALE GENOMIC DNA]</scope>
    <source>
        <strain evidence="2 3">A4</strain>
    </source>
</reference>
<accession>A0ABS9P473</accession>
<gene>
    <name evidence="2" type="ORF">HOP52_02135</name>
</gene>
<keyword evidence="1" id="KW-0812">Transmembrane</keyword>
<keyword evidence="1" id="KW-1133">Transmembrane helix</keyword>
<evidence type="ECO:0000313" key="2">
    <source>
        <dbReference type="EMBL" id="MCG6656575.1"/>
    </source>
</evidence>
<feature type="transmembrane region" description="Helical" evidence="1">
    <location>
        <begin position="20"/>
        <end position="40"/>
    </location>
</feature>
<sequence length="170" mass="18637">MSSSSLHESSAPRFPGLRLMMLATLITLVVALWYLVNYSVRGGDDVRWFPEETGCDLSHGPCRALLGEEGGLTLDLGADGEIRALEILPVTVALEGIQADSVVVDFIGRDMDMGLHRYPLTRQADGRFQGEGQIPICTEAVMPWRARVIVTSGEERLGSGFNFEVERSQL</sequence>
<evidence type="ECO:0000313" key="3">
    <source>
        <dbReference type="Proteomes" id="UP000814385"/>
    </source>
</evidence>